<dbReference type="EMBL" id="CAQQ02133986">
    <property type="status" value="NOT_ANNOTATED_CDS"/>
    <property type="molecule type" value="Genomic_DNA"/>
</dbReference>
<feature type="transmembrane region" description="Helical" evidence="1">
    <location>
        <begin position="71"/>
        <end position="90"/>
    </location>
</feature>
<dbReference type="Gene3D" id="1.20.1640.10">
    <property type="entry name" value="Multidrug efflux transporter AcrB transmembrane domain"/>
    <property type="match status" value="1"/>
</dbReference>
<dbReference type="PANTHER" id="PTHR45727">
    <property type="entry name" value="NPC INTRACELLULAR CHOLESTEROL TRANSPORTER 1"/>
    <property type="match status" value="1"/>
</dbReference>
<reference evidence="2" key="2">
    <citation type="submission" date="2015-06" db="UniProtKB">
        <authorList>
            <consortium name="EnsemblMetazoa"/>
        </authorList>
    </citation>
    <scope>IDENTIFICATION</scope>
</reference>
<dbReference type="GO" id="GO:0015485">
    <property type="term" value="F:cholesterol binding"/>
    <property type="evidence" value="ECO:0007669"/>
    <property type="project" value="TreeGrafter"/>
</dbReference>
<dbReference type="AlphaFoldDB" id="T1GMB7"/>
<evidence type="ECO:0000313" key="2">
    <source>
        <dbReference type="EnsemblMetazoa" id="MESCA004687-PA"/>
    </source>
</evidence>
<accession>T1GMB7</accession>
<reference evidence="3" key="1">
    <citation type="submission" date="2013-02" db="EMBL/GenBank/DDBJ databases">
        <authorList>
            <person name="Hughes D."/>
        </authorList>
    </citation>
    <scope>NUCLEOTIDE SEQUENCE</scope>
    <source>
        <strain>Durham</strain>
        <strain evidence="3">NC isolate 2 -- Noor lab</strain>
    </source>
</reference>
<dbReference type="HOGENOM" id="CLU_1262832_0_0_1"/>
<evidence type="ECO:0000256" key="1">
    <source>
        <dbReference type="SAM" id="Phobius"/>
    </source>
</evidence>
<keyword evidence="1" id="KW-0472">Membrane</keyword>
<proteinExistence type="predicted"/>
<dbReference type="GO" id="GO:0042632">
    <property type="term" value="P:cholesterol homeostasis"/>
    <property type="evidence" value="ECO:0007669"/>
    <property type="project" value="TreeGrafter"/>
</dbReference>
<dbReference type="EMBL" id="CAQQ02133983">
    <property type="status" value="NOT_ANNOTATED_CDS"/>
    <property type="molecule type" value="Genomic_DNA"/>
</dbReference>
<dbReference type="OMA" id="MWITDEL"/>
<evidence type="ECO:0008006" key="4">
    <source>
        <dbReference type="Google" id="ProtNLM"/>
    </source>
</evidence>
<dbReference type="EMBL" id="CAQQ02133985">
    <property type="status" value="NOT_ANNOTATED_CDS"/>
    <property type="molecule type" value="Genomic_DNA"/>
</dbReference>
<organism evidence="2 3">
    <name type="scientific">Megaselia scalaris</name>
    <name type="common">Humpbacked fly</name>
    <name type="synonym">Phora scalaris</name>
    <dbReference type="NCBI Taxonomy" id="36166"/>
    <lineage>
        <taxon>Eukaryota</taxon>
        <taxon>Metazoa</taxon>
        <taxon>Ecdysozoa</taxon>
        <taxon>Arthropoda</taxon>
        <taxon>Hexapoda</taxon>
        <taxon>Insecta</taxon>
        <taxon>Pterygota</taxon>
        <taxon>Neoptera</taxon>
        <taxon>Endopterygota</taxon>
        <taxon>Diptera</taxon>
        <taxon>Brachycera</taxon>
        <taxon>Muscomorpha</taxon>
        <taxon>Platypezoidea</taxon>
        <taxon>Phoridae</taxon>
        <taxon>Megaseliini</taxon>
        <taxon>Megaselia</taxon>
    </lineage>
</organism>
<dbReference type="Proteomes" id="UP000015102">
    <property type="component" value="Unassembled WGS sequence"/>
</dbReference>
<dbReference type="SUPFAM" id="SSF82866">
    <property type="entry name" value="Multidrug efflux transporter AcrB transmembrane domain"/>
    <property type="match status" value="1"/>
</dbReference>
<dbReference type="PANTHER" id="PTHR45727:SF2">
    <property type="entry name" value="NPC INTRACELLULAR CHOLESTEROL TRANSPORTER 1"/>
    <property type="match status" value="1"/>
</dbReference>
<feature type="transmembrane region" description="Helical" evidence="1">
    <location>
        <begin position="194"/>
        <end position="214"/>
    </location>
</feature>
<dbReference type="GO" id="GO:0030299">
    <property type="term" value="P:intestinal cholesterol absorption"/>
    <property type="evidence" value="ECO:0007669"/>
    <property type="project" value="TreeGrafter"/>
</dbReference>
<dbReference type="EMBL" id="CAQQ02133984">
    <property type="status" value="NOT_ANNOTATED_CDS"/>
    <property type="molecule type" value="Genomic_DNA"/>
</dbReference>
<sequence length="219" mass="24774">MAYHSILKTSEDYYSALREARKISQNITHMIQGRLIQQGLSIEEAKQIEVFPYSVFYVFYEQYLTMWPDTLQSMGISVLAIFIVTFLLMGFDIHSSIVVVITITMIVINLGGLMYYWDISLNAVSLVNLVMAVGISVEFCSHLVHSFSISIQTTREKRAADSLSQMGSSIFSGITLTKFGGILVLAFAKSQIFQVFYFRMYLGIVFLEVIVFNGEDDLC</sequence>
<evidence type="ECO:0000313" key="3">
    <source>
        <dbReference type="Proteomes" id="UP000015102"/>
    </source>
</evidence>
<dbReference type="EnsemblMetazoa" id="MESCA004687-RA">
    <property type="protein sequence ID" value="MESCA004687-PA"/>
    <property type="gene ID" value="MESCA004687"/>
</dbReference>
<protein>
    <recommendedName>
        <fullName evidence="4">SSD domain-containing protein</fullName>
    </recommendedName>
</protein>
<keyword evidence="1" id="KW-1133">Transmembrane helix</keyword>
<feature type="transmembrane region" description="Helical" evidence="1">
    <location>
        <begin position="97"/>
        <end position="117"/>
    </location>
</feature>
<feature type="transmembrane region" description="Helical" evidence="1">
    <location>
        <begin position="123"/>
        <end position="145"/>
    </location>
</feature>
<dbReference type="GO" id="GO:0015918">
    <property type="term" value="P:sterol transport"/>
    <property type="evidence" value="ECO:0007669"/>
    <property type="project" value="TreeGrafter"/>
</dbReference>
<feature type="transmembrane region" description="Helical" evidence="1">
    <location>
        <begin position="166"/>
        <end position="188"/>
    </location>
</feature>
<dbReference type="GO" id="GO:0005886">
    <property type="term" value="C:plasma membrane"/>
    <property type="evidence" value="ECO:0007669"/>
    <property type="project" value="TreeGrafter"/>
</dbReference>
<keyword evidence="1" id="KW-0812">Transmembrane</keyword>
<dbReference type="STRING" id="36166.T1GMB7"/>
<keyword evidence="3" id="KW-1185">Reference proteome</keyword>
<name>T1GMB7_MEGSC</name>